<dbReference type="SUPFAM" id="SSF52283">
    <property type="entry name" value="Formate/glycerate dehydrogenase catalytic domain-like"/>
    <property type="match status" value="1"/>
</dbReference>
<dbReference type="AlphaFoldDB" id="A0A9P4IIJ3"/>
<dbReference type="PANTHER" id="PTHR10996:SF257">
    <property type="entry name" value="GLYOXYLATE REDUCTASE 1"/>
    <property type="match status" value="1"/>
</dbReference>
<dbReference type="EMBL" id="ML978125">
    <property type="protein sequence ID" value="KAF2099938.1"/>
    <property type="molecule type" value="Genomic_DNA"/>
</dbReference>
<proteinExistence type="inferred from homology"/>
<accession>A0A9P4IIJ3</accession>
<evidence type="ECO:0000259" key="5">
    <source>
        <dbReference type="Pfam" id="PF00389"/>
    </source>
</evidence>
<dbReference type="FunFam" id="3.40.50.720:FF:000203">
    <property type="entry name" value="D-3-phosphoglycerate dehydrogenase (SerA)"/>
    <property type="match status" value="1"/>
</dbReference>
<keyword evidence="8" id="KW-1185">Reference proteome</keyword>
<evidence type="ECO:0000256" key="3">
    <source>
        <dbReference type="ARBA" id="ARBA00023027"/>
    </source>
</evidence>
<dbReference type="CDD" id="cd12168">
    <property type="entry name" value="Mand_dh_like"/>
    <property type="match status" value="1"/>
</dbReference>
<feature type="domain" description="D-isomer specific 2-hydroxyacid dehydrogenase NAD-binding" evidence="6">
    <location>
        <begin position="126"/>
        <end position="302"/>
    </location>
</feature>
<dbReference type="Proteomes" id="UP000799772">
    <property type="component" value="Unassembled WGS sequence"/>
</dbReference>
<dbReference type="InterPro" id="IPR006140">
    <property type="entry name" value="D-isomer_DH_NAD-bd"/>
</dbReference>
<dbReference type="InterPro" id="IPR050223">
    <property type="entry name" value="D-isomer_2-hydroxyacid_DH"/>
</dbReference>
<dbReference type="Gene3D" id="3.40.50.720">
    <property type="entry name" value="NAD(P)-binding Rossmann-like Domain"/>
    <property type="match status" value="2"/>
</dbReference>
<evidence type="ECO:0000313" key="8">
    <source>
        <dbReference type="Proteomes" id="UP000799772"/>
    </source>
</evidence>
<dbReference type="InterPro" id="IPR006139">
    <property type="entry name" value="D-isomer_2_OHA_DH_cat_dom"/>
</dbReference>
<dbReference type="GO" id="GO:0051287">
    <property type="term" value="F:NAD binding"/>
    <property type="evidence" value="ECO:0007669"/>
    <property type="project" value="InterPro"/>
</dbReference>
<organism evidence="7 8">
    <name type="scientific">Rhizodiscina lignyota</name>
    <dbReference type="NCBI Taxonomy" id="1504668"/>
    <lineage>
        <taxon>Eukaryota</taxon>
        <taxon>Fungi</taxon>
        <taxon>Dikarya</taxon>
        <taxon>Ascomycota</taxon>
        <taxon>Pezizomycotina</taxon>
        <taxon>Dothideomycetes</taxon>
        <taxon>Pleosporomycetidae</taxon>
        <taxon>Aulographales</taxon>
        <taxon>Rhizodiscinaceae</taxon>
        <taxon>Rhizodiscina</taxon>
    </lineage>
</organism>
<dbReference type="Pfam" id="PF00389">
    <property type="entry name" value="2-Hacid_dh"/>
    <property type="match status" value="1"/>
</dbReference>
<comment type="similarity">
    <text evidence="1 4">Belongs to the D-isomer specific 2-hydroxyacid dehydrogenase family.</text>
</comment>
<dbReference type="GO" id="GO:0005829">
    <property type="term" value="C:cytosol"/>
    <property type="evidence" value="ECO:0007669"/>
    <property type="project" value="TreeGrafter"/>
</dbReference>
<dbReference type="InterPro" id="IPR029752">
    <property type="entry name" value="D-isomer_DH_CS1"/>
</dbReference>
<dbReference type="PROSITE" id="PS00065">
    <property type="entry name" value="D_2_HYDROXYACID_DH_1"/>
    <property type="match status" value="1"/>
</dbReference>
<dbReference type="GO" id="GO:0030267">
    <property type="term" value="F:glyoxylate reductase (NADPH) activity"/>
    <property type="evidence" value="ECO:0007669"/>
    <property type="project" value="TreeGrafter"/>
</dbReference>
<dbReference type="InterPro" id="IPR036291">
    <property type="entry name" value="NAD(P)-bd_dom_sf"/>
</dbReference>
<keyword evidence="3" id="KW-0520">NAD</keyword>
<feature type="domain" description="D-isomer specific 2-hydroxyacid dehydrogenase catalytic" evidence="5">
    <location>
        <begin position="23"/>
        <end position="333"/>
    </location>
</feature>
<keyword evidence="2 4" id="KW-0560">Oxidoreductase</keyword>
<gene>
    <name evidence="7" type="ORF">NA57DRAFT_75440</name>
</gene>
<comment type="caution">
    <text evidence="7">The sequence shown here is derived from an EMBL/GenBank/DDBJ whole genome shotgun (WGS) entry which is preliminary data.</text>
</comment>
<dbReference type="Pfam" id="PF02826">
    <property type="entry name" value="2-Hacid_dh_C"/>
    <property type="match status" value="1"/>
</dbReference>
<sequence>MSSNKKPRVISLGIPKFVGEEFLSEFKKDFDFLALDAYDRKQTIENLPADIQKNGPIDALIIRMGTPPYEPFDEEMLGSLTPHCRIITSASAGFNEFDVKWMTSQGIWFCNTVDAVAEATADMAIFLTLAVLRDTSRFERNVRSGVWRGAGFAPPPDPSGLRMGIVGMGAIGKYVAKKAAVFNIKVSYYNRRQLPPDQEAKYAATYCSTLHELLSCSDIISISCPLNEETTGLIGPEEFAAMKDGAFLVNTARGAVIHETALIEALKSGKVARAGLDVFSNEPNIDPYFLTSDKVVIQPHMGGLTKLAFQKAERECFENIRALYQTGRPNSPVVEIKNK</sequence>
<evidence type="ECO:0000256" key="1">
    <source>
        <dbReference type="ARBA" id="ARBA00005854"/>
    </source>
</evidence>
<dbReference type="GO" id="GO:0016618">
    <property type="term" value="F:hydroxypyruvate reductase [NAD(P)H] activity"/>
    <property type="evidence" value="ECO:0007669"/>
    <property type="project" value="TreeGrafter"/>
</dbReference>
<dbReference type="SUPFAM" id="SSF51735">
    <property type="entry name" value="NAD(P)-binding Rossmann-fold domains"/>
    <property type="match status" value="1"/>
</dbReference>
<name>A0A9P4IIJ3_9PEZI</name>
<evidence type="ECO:0000259" key="6">
    <source>
        <dbReference type="Pfam" id="PF02826"/>
    </source>
</evidence>
<evidence type="ECO:0000256" key="2">
    <source>
        <dbReference type="ARBA" id="ARBA00023002"/>
    </source>
</evidence>
<protein>
    <submittedName>
        <fullName evidence="7">2-hydroxyacid dehydrogenase</fullName>
    </submittedName>
</protein>
<reference evidence="7" key="1">
    <citation type="journal article" date="2020" name="Stud. Mycol.">
        <title>101 Dothideomycetes genomes: a test case for predicting lifestyles and emergence of pathogens.</title>
        <authorList>
            <person name="Haridas S."/>
            <person name="Albert R."/>
            <person name="Binder M."/>
            <person name="Bloem J."/>
            <person name="Labutti K."/>
            <person name="Salamov A."/>
            <person name="Andreopoulos B."/>
            <person name="Baker S."/>
            <person name="Barry K."/>
            <person name="Bills G."/>
            <person name="Bluhm B."/>
            <person name="Cannon C."/>
            <person name="Castanera R."/>
            <person name="Culley D."/>
            <person name="Daum C."/>
            <person name="Ezra D."/>
            <person name="Gonzalez J."/>
            <person name="Henrissat B."/>
            <person name="Kuo A."/>
            <person name="Liang C."/>
            <person name="Lipzen A."/>
            <person name="Lutzoni F."/>
            <person name="Magnuson J."/>
            <person name="Mondo S."/>
            <person name="Nolan M."/>
            <person name="Ohm R."/>
            <person name="Pangilinan J."/>
            <person name="Park H.-J."/>
            <person name="Ramirez L."/>
            <person name="Alfaro M."/>
            <person name="Sun H."/>
            <person name="Tritt A."/>
            <person name="Yoshinaga Y."/>
            <person name="Zwiers L.-H."/>
            <person name="Turgeon B."/>
            <person name="Goodwin S."/>
            <person name="Spatafora J."/>
            <person name="Crous P."/>
            <person name="Grigoriev I."/>
        </authorList>
    </citation>
    <scope>NUCLEOTIDE SEQUENCE</scope>
    <source>
        <strain evidence="7">CBS 133067</strain>
    </source>
</reference>
<dbReference type="OrthoDB" id="9991913at2759"/>
<dbReference type="PANTHER" id="PTHR10996">
    <property type="entry name" value="2-HYDROXYACID DEHYDROGENASE-RELATED"/>
    <property type="match status" value="1"/>
</dbReference>
<evidence type="ECO:0000256" key="4">
    <source>
        <dbReference type="RuleBase" id="RU003719"/>
    </source>
</evidence>
<evidence type="ECO:0000313" key="7">
    <source>
        <dbReference type="EMBL" id="KAF2099938.1"/>
    </source>
</evidence>